<organism evidence="4 5">
    <name type="scientific">Candidatus Falkowbacteria bacterium RIFOXYD2_FULL_34_120</name>
    <dbReference type="NCBI Taxonomy" id="1798007"/>
    <lineage>
        <taxon>Bacteria</taxon>
        <taxon>Candidatus Falkowiibacteriota</taxon>
    </lineage>
</organism>
<evidence type="ECO:0000256" key="1">
    <source>
        <dbReference type="ARBA" id="ARBA00008520"/>
    </source>
</evidence>
<sequence>MKTKISILLLISTIFLTSGFGCRYVSQEVKEKMKNVELNYWRVWDGPDVFNEIIAKYTQLHPFVKINYTKLRYEEFEEKLIEAFATDRAPDIFSIHNTWIKKYQDNRLITPMPEFITMAYPVERGTLKKEIIPELRTTKSITLKELKDKYFDVVYDDVVIKDKEKNQERIYGLPLFIDTLAMFYNRDLFNNAGITSPSEYWNRDFQQNVKKLTKQNNKGQIIQSGIALGGAYNIERNTDILSVLMMQNGTEMMEDGIVKFNQKLTGKDYNPGSDALRFYMDFANPAKEIYSWNKTLDNSIDMFVQNKLAMMFGYAYMLPDIRARAPKLNFGISKLPQIEGNSQIINFANYWTEVVSAKSKNADIAWDFVQFITREEQAKNYTQKTQKPTALRSLINGQLDDQNIGIFAEQVLTAKSWYKGHDSKATELIIQEMIDSVVSGQKEPEEAISFGVRKIQQTIKK</sequence>
<dbReference type="SUPFAM" id="SSF53850">
    <property type="entry name" value="Periplasmic binding protein-like II"/>
    <property type="match status" value="1"/>
</dbReference>
<evidence type="ECO:0000313" key="5">
    <source>
        <dbReference type="Proteomes" id="UP000177579"/>
    </source>
</evidence>
<reference evidence="4 5" key="1">
    <citation type="journal article" date="2016" name="Nat. Commun.">
        <title>Thousands of microbial genomes shed light on interconnected biogeochemical processes in an aquifer system.</title>
        <authorList>
            <person name="Anantharaman K."/>
            <person name="Brown C.T."/>
            <person name="Hug L.A."/>
            <person name="Sharon I."/>
            <person name="Castelle C.J."/>
            <person name="Probst A.J."/>
            <person name="Thomas B.C."/>
            <person name="Singh A."/>
            <person name="Wilkins M.J."/>
            <person name="Karaoz U."/>
            <person name="Brodie E.L."/>
            <person name="Williams K.H."/>
            <person name="Hubbard S.S."/>
            <person name="Banfield J.F."/>
        </authorList>
    </citation>
    <scope>NUCLEOTIDE SEQUENCE [LARGE SCALE GENOMIC DNA]</scope>
</reference>
<dbReference type="Gene3D" id="3.40.190.10">
    <property type="entry name" value="Periplasmic binding protein-like II"/>
    <property type="match status" value="1"/>
</dbReference>
<dbReference type="GO" id="GO:0042956">
    <property type="term" value="P:maltodextrin transmembrane transport"/>
    <property type="evidence" value="ECO:0007669"/>
    <property type="project" value="TreeGrafter"/>
</dbReference>
<protein>
    <recommendedName>
        <fullName evidence="6">ABC transporter substrate-binding protein</fullName>
    </recommendedName>
</protein>
<dbReference type="AlphaFoldDB" id="A0A1F5TPG5"/>
<dbReference type="GO" id="GO:0055052">
    <property type="term" value="C:ATP-binding cassette (ABC) transporter complex, substrate-binding subunit-containing"/>
    <property type="evidence" value="ECO:0007669"/>
    <property type="project" value="TreeGrafter"/>
</dbReference>
<dbReference type="EMBL" id="MFGO01000024">
    <property type="protein sequence ID" value="OGF40674.1"/>
    <property type="molecule type" value="Genomic_DNA"/>
</dbReference>
<keyword evidence="3" id="KW-0732">Signal</keyword>
<evidence type="ECO:0000256" key="2">
    <source>
        <dbReference type="ARBA" id="ARBA00022448"/>
    </source>
</evidence>
<keyword evidence="2" id="KW-0813">Transport</keyword>
<dbReference type="InterPro" id="IPR006059">
    <property type="entry name" value="SBP"/>
</dbReference>
<gene>
    <name evidence="4" type="ORF">A2531_03385</name>
</gene>
<evidence type="ECO:0000256" key="3">
    <source>
        <dbReference type="ARBA" id="ARBA00022729"/>
    </source>
</evidence>
<dbReference type="Pfam" id="PF01547">
    <property type="entry name" value="SBP_bac_1"/>
    <property type="match status" value="1"/>
</dbReference>
<proteinExistence type="inferred from homology"/>
<evidence type="ECO:0008006" key="6">
    <source>
        <dbReference type="Google" id="ProtNLM"/>
    </source>
</evidence>
<dbReference type="PANTHER" id="PTHR30061:SF50">
    <property type="entry name" value="MALTOSE_MALTODEXTRIN-BINDING PERIPLASMIC PROTEIN"/>
    <property type="match status" value="1"/>
</dbReference>
<dbReference type="GO" id="GO:0015768">
    <property type="term" value="P:maltose transport"/>
    <property type="evidence" value="ECO:0007669"/>
    <property type="project" value="TreeGrafter"/>
</dbReference>
<dbReference type="Proteomes" id="UP000177579">
    <property type="component" value="Unassembled WGS sequence"/>
</dbReference>
<evidence type="ECO:0000313" key="4">
    <source>
        <dbReference type="EMBL" id="OGF40674.1"/>
    </source>
</evidence>
<dbReference type="PANTHER" id="PTHR30061">
    <property type="entry name" value="MALTOSE-BINDING PERIPLASMIC PROTEIN"/>
    <property type="match status" value="1"/>
</dbReference>
<dbReference type="GO" id="GO:1901982">
    <property type="term" value="F:maltose binding"/>
    <property type="evidence" value="ECO:0007669"/>
    <property type="project" value="TreeGrafter"/>
</dbReference>
<comment type="similarity">
    <text evidence="1">Belongs to the bacterial solute-binding protein 1 family.</text>
</comment>
<comment type="caution">
    <text evidence="4">The sequence shown here is derived from an EMBL/GenBank/DDBJ whole genome shotgun (WGS) entry which is preliminary data.</text>
</comment>
<name>A0A1F5TPG5_9BACT</name>
<dbReference type="PROSITE" id="PS51257">
    <property type="entry name" value="PROKAR_LIPOPROTEIN"/>
    <property type="match status" value="1"/>
</dbReference>
<accession>A0A1F5TPG5</accession>